<keyword evidence="2" id="KW-0812">Transmembrane</keyword>
<accession>A0A849VAI0</accession>
<dbReference type="InterPro" id="IPR031982">
    <property type="entry name" value="PilE-like"/>
</dbReference>
<dbReference type="InterPro" id="IPR012902">
    <property type="entry name" value="N_methyl_site"/>
</dbReference>
<keyword evidence="2" id="KW-0472">Membrane</keyword>
<sequence length="139" mass="15416">MMKSNQVKERGFTLLEALIVLVILGIVASVAYPSYKQFLVKAARSEAMVMLLDAANKQEQYFVDNRVFTNKLSDIGVPEKTENGYYSMSVTVDDTSFEVVATPIAGPVQGDKECSAMMINELGQKLSKGSATKEYCWQR</sequence>
<dbReference type="NCBIfam" id="TIGR02532">
    <property type="entry name" value="IV_pilin_GFxxxE"/>
    <property type="match status" value="1"/>
</dbReference>
<evidence type="ECO:0000256" key="2">
    <source>
        <dbReference type="SAM" id="Phobius"/>
    </source>
</evidence>
<dbReference type="PROSITE" id="PS00409">
    <property type="entry name" value="PROKAR_NTER_METHYL"/>
    <property type="match status" value="1"/>
</dbReference>
<dbReference type="Pfam" id="PF16732">
    <property type="entry name" value="ComP_DUS"/>
    <property type="match status" value="1"/>
</dbReference>
<proteinExistence type="predicted"/>
<name>A0A849VAI0_9GAMM</name>
<dbReference type="RefSeq" id="WP_171625723.1">
    <property type="nucleotide sequence ID" value="NZ_JABBPG010000003.1"/>
</dbReference>
<evidence type="ECO:0000313" key="4">
    <source>
        <dbReference type="Proteomes" id="UP000586305"/>
    </source>
</evidence>
<dbReference type="GO" id="GO:0015627">
    <property type="term" value="C:type II protein secretion system complex"/>
    <property type="evidence" value="ECO:0007669"/>
    <property type="project" value="InterPro"/>
</dbReference>
<dbReference type="Pfam" id="PF07963">
    <property type="entry name" value="N_methyl"/>
    <property type="match status" value="1"/>
</dbReference>
<reference evidence="3 4" key="1">
    <citation type="submission" date="2020-04" db="EMBL/GenBank/DDBJ databases">
        <title>Pseudoalteromonas caenipelagi sp. nov., isolated from a tidal flat.</title>
        <authorList>
            <person name="Park S."/>
            <person name="Yoon J.-H."/>
        </authorList>
    </citation>
    <scope>NUCLEOTIDE SEQUENCE [LARGE SCALE GENOMIC DNA]</scope>
    <source>
        <strain evidence="3 4">JBTF-M23</strain>
    </source>
</reference>
<feature type="transmembrane region" description="Helical" evidence="2">
    <location>
        <begin position="12"/>
        <end position="35"/>
    </location>
</feature>
<dbReference type="EMBL" id="JABBPG010000003">
    <property type="protein sequence ID" value="NOU50639.1"/>
    <property type="molecule type" value="Genomic_DNA"/>
</dbReference>
<gene>
    <name evidence="3" type="ORF">HG263_08795</name>
</gene>
<dbReference type="SUPFAM" id="SSF54523">
    <property type="entry name" value="Pili subunits"/>
    <property type="match status" value="1"/>
</dbReference>
<dbReference type="GO" id="GO:0015628">
    <property type="term" value="P:protein secretion by the type II secretion system"/>
    <property type="evidence" value="ECO:0007669"/>
    <property type="project" value="InterPro"/>
</dbReference>
<comment type="caution">
    <text evidence="3">The sequence shown here is derived from an EMBL/GenBank/DDBJ whole genome shotgun (WGS) entry which is preliminary data.</text>
</comment>
<dbReference type="PRINTS" id="PR00813">
    <property type="entry name" value="BCTERIALGSPG"/>
</dbReference>
<keyword evidence="2" id="KW-1133">Transmembrane helix</keyword>
<dbReference type="InterPro" id="IPR000983">
    <property type="entry name" value="Bac_GSPG_pilin"/>
</dbReference>
<organism evidence="3 4">
    <name type="scientific">Pseudoalteromonas caenipelagi</name>
    <dbReference type="NCBI Taxonomy" id="2726988"/>
    <lineage>
        <taxon>Bacteria</taxon>
        <taxon>Pseudomonadati</taxon>
        <taxon>Pseudomonadota</taxon>
        <taxon>Gammaproteobacteria</taxon>
        <taxon>Alteromonadales</taxon>
        <taxon>Pseudoalteromonadaceae</taxon>
        <taxon>Pseudoalteromonas</taxon>
    </lineage>
</organism>
<dbReference type="GO" id="GO:0043683">
    <property type="term" value="P:type IV pilus assembly"/>
    <property type="evidence" value="ECO:0007669"/>
    <property type="project" value="InterPro"/>
</dbReference>
<protein>
    <submittedName>
        <fullName evidence="3">Type IV pilin protein</fullName>
    </submittedName>
</protein>
<keyword evidence="1" id="KW-0488">Methylation</keyword>
<evidence type="ECO:0000313" key="3">
    <source>
        <dbReference type="EMBL" id="NOU50639.1"/>
    </source>
</evidence>
<keyword evidence="4" id="KW-1185">Reference proteome</keyword>
<dbReference type="AlphaFoldDB" id="A0A849VAI0"/>
<dbReference type="Gene3D" id="3.30.700.10">
    <property type="entry name" value="Glycoprotein, Type 4 Pilin"/>
    <property type="match status" value="1"/>
</dbReference>
<dbReference type="Proteomes" id="UP000586305">
    <property type="component" value="Unassembled WGS sequence"/>
</dbReference>
<dbReference type="InterPro" id="IPR045584">
    <property type="entry name" value="Pilin-like"/>
</dbReference>
<evidence type="ECO:0000256" key="1">
    <source>
        <dbReference type="ARBA" id="ARBA00022481"/>
    </source>
</evidence>